<evidence type="ECO:0000313" key="3">
    <source>
        <dbReference type="EMBL" id="MCT7374652.1"/>
    </source>
</evidence>
<dbReference type="Proteomes" id="UP001320831">
    <property type="component" value="Unassembled WGS sequence"/>
</dbReference>
<keyword evidence="1" id="KW-0472">Membrane</keyword>
<dbReference type="Pfam" id="PF07811">
    <property type="entry name" value="TadE"/>
    <property type="match status" value="1"/>
</dbReference>
<dbReference type="EMBL" id="JAOCZP010000002">
    <property type="protein sequence ID" value="MCT7374652.1"/>
    <property type="molecule type" value="Genomic_DNA"/>
</dbReference>
<evidence type="ECO:0000256" key="1">
    <source>
        <dbReference type="SAM" id="Phobius"/>
    </source>
</evidence>
<keyword evidence="1" id="KW-0812">Transmembrane</keyword>
<feature type="domain" description="TadE-like" evidence="2">
    <location>
        <begin position="17"/>
        <end position="59"/>
    </location>
</feature>
<sequence>MPRLMQIFAQFRREERGAVLAEAIIVIPFVTIFTAGILEFGNMFWQKEQIETGLRDAARYLARCQTNPSFAANCNQTVALNIAYYGTALPGDGTPLRVPGWGPDASEITISEPVAGVIRLATGHDYESSPLFGWLGISAITIEAYHDQRYIGW</sequence>
<evidence type="ECO:0000259" key="2">
    <source>
        <dbReference type="Pfam" id="PF07811"/>
    </source>
</evidence>
<accession>A0ABT2LLF6</accession>
<organism evidence="3 4">
    <name type="scientific">Chelativorans salis</name>
    <dbReference type="NCBI Taxonomy" id="2978478"/>
    <lineage>
        <taxon>Bacteria</taxon>
        <taxon>Pseudomonadati</taxon>
        <taxon>Pseudomonadota</taxon>
        <taxon>Alphaproteobacteria</taxon>
        <taxon>Hyphomicrobiales</taxon>
        <taxon>Phyllobacteriaceae</taxon>
        <taxon>Chelativorans</taxon>
    </lineage>
</organism>
<gene>
    <name evidence="3" type="ORF">N5A92_06345</name>
</gene>
<dbReference type="InterPro" id="IPR012495">
    <property type="entry name" value="TadE-like_dom"/>
</dbReference>
<feature type="transmembrane region" description="Helical" evidence="1">
    <location>
        <begin position="20"/>
        <end position="45"/>
    </location>
</feature>
<keyword evidence="1" id="KW-1133">Transmembrane helix</keyword>
<keyword evidence="4" id="KW-1185">Reference proteome</keyword>
<name>A0ABT2LLF6_9HYPH</name>
<evidence type="ECO:0000313" key="4">
    <source>
        <dbReference type="Proteomes" id="UP001320831"/>
    </source>
</evidence>
<comment type="caution">
    <text evidence="3">The sequence shown here is derived from an EMBL/GenBank/DDBJ whole genome shotgun (WGS) entry which is preliminary data.</text>
</comment>
<protein>
    <submittedName>
        <fullName evidence="3">Pilus assembly protein</fullName>
    </submittedName>
</protein>
<dbReference type="RefSeq" id="WP_260901142.1">
    <property type="nucleotide sequence ID" value="NZ_JAOCZP010000002.1"/>
</dbReference>
<proteinExistence type="predicted"/>
<reference evidence="3 4" key="1">
    <citation type="submission" date="2022-09" db="EMBL/GenBank/DDBJ databases">
        <title>Chelativorans salina sp. nov., a novel slightly halophilic bacterium isolated from a saline lake sediment enrichment.</title>
        <authorList>
            <person name="Gao L."/>
            <person name="Fang B.-Z."/>
            <person name="Li W.-J."/>
        </authorList>
    </citation>
    <scope>NUCLEOTIDE SEQUENCE [LARGE SCALE GENOMIC DNA]</scope>
    <source>
        <strain evidence="3 4">EGI FJ00035</strain>
    </source>
</reference>